<protein>
    <submittedName>
        <fullName evidence="2">Glycine/D-amino acid oxidase-like deaminating enzyme</fullName>
    </submittedName>
</protein>
<sequence length="400" mass="45032">MNLHNGELYWNTTEYKAMRKNDKKKPAAKYDVIVVGGGMSGALSAYTMKKQGLSVALIDKDQIGHGSTSANTGLLQYSNDIMLHELAQQIGEEDAVLFYKACRKAVQQLKETAAELDYDCSFHSRKSLYFASEQSDAERLQKEFEMLQRHGFEVEYWDRQTIEQHYPFSKEAALITFGDAEVNPLLFSQGVIDKARDMGVDLFEKVDIINYTDGTECVELATSAGDFSAGQIIFAVGYDNAPFLQQKQLELNRSFVVTSSPIEDLGEWKDRALIWETQRPYLYLRTTDDNRIIAGGLDEPFSESGGSRKHLVERAGKLSQQVKALFPMYSFDTDFSWSAAFGESGDQLPFIGRHPEKDRYYYLLGYGGNGTVYSMLGSELLADLIHKRQNPLAGILKIGR</sequence>
<dbReference type="GO" id="GO:0005737">
    <property type="term" value="C:cytoplasm"/>
    <property type="evidence" value="ECO:0007669"/>
    <property type="project" value="TreeGrafter"/>
</dbReference>
<dbReference type="Proteomes" id="UP000525923">
    <property type="component" value="Unassembled WGS sequence"/>
</dbReference>
<feature type="domain" description="FAD dependent oxidoreductase" evidence="1">
    <location>
        <begin position="31"/>
        <end position="384"/>
    </location>
</feature>
<name>A0A7W8FTS1_9BACL</name>
<evidence type="ECO:0000259" key="1">
    <source>
        <dbReference type="Pfam" id="PF01266"/>
    </source>
</evidence>
<dbReference type="EMBL" id="JACHHE010000003">
    <property type="protein sequence ID" value="MBB5179815.1"/>
    <property type="molecule type" value="Genomic_DNA"/>
</dbReference>
<dbReference type="RefSeq" id="WP_241666162.1">
    <property type="nucleotide sequence ID" value="NZ_JACHHE010000003.1"/>
</dbReference>
<comment type="caution">
    <text evidence="2">The sequence shown here is derived from an EMBL/GenBank/DDBJ whole genome shotgun (WGS) entry which is preliminary data.</text>
</comment>
<accession>A0A7W8FTS1</accession>
<evidence type="ECO:0000313" key="3">
    <source>
        <dbReference type="Proteomes" id="UP000525923"/>
    </source>
</evidence>
<dbReference type="InterPro" id="IPR006076">
    <property type="entry name" value="FAD-dep_OxRdtase"/>
</dbReference>
<dbReference type="PANTHER" id="PTHR13847:SF201">
    <property type="entry name" value="PUTATIBE OXIDOREDUCTASE"/>
    <property type="match status" value="1"/>
</dbReference>
<dbReference type="AlphaFoldDB" id="A0A7W8FTS1"/>
<gene>
    <name evidence="2" type="ORF">HNQ44_001239</name>
</gene>
<dbReference type="PANTHER" id="PTHR13847">
    <property type="entry name" value="SARCOSINE DEHYDROGENASE-RELATED"/>
    <property type="match status" value="1"/>
</dbReference>
<proteinExistence type="predicted"/>
<evidence type="ECO:0000313" key="2">
    <source>
        <dbReference type="EMBL" id="MBB5179815.1"/>
    </source>
</evidence>
<dbReference type="Gene3D" id="3.30.9.10">
    <property type="entry name" value="D-Amino Acid Oxidase, subunit A, domain 2"/>
    <property type="match status" value="1"/>
</dbReference>
<dbReference type="Gene3D" id="3.50.50.60">
    <property type="entry name" value="FAD/NAD(P)-binding domain"/>
    <property type="match status" value="1"/>
</dbReference>
<reference evidence="2 3" key="1">
    <citation type="submission" date="2020-08" db="EMBL/GenBank/DDBJ databases">
        <title>Genomic Encyclopedia of Type Strains, Phase IV (KMG-IV): sequencing the most valuable type-strain genomes for metagenomic binning, comparative biology and taxonomic classification.</title>
        <authorList>
            <person name="Goeker M."/>
        </authorList>
    </citation>
    <scope>NUCLEOTIDE SEQUENCE [LARGE SCALE GENOMIC DNA]</scope>
    <source>
        <strain evidence="2 3">DSM 15895</strain>
    </source>
</reference>
<keyword evidence="3" id="KW-1185">Reference proteome</keyword>
<dbReference type="SUPFAM" id="SSF51905">
    <property type="entry name" value="FAD/NAD(P)-binding domain"/>
    <property type="match status" value="1"/>
</dbReference>
<dbReference type="InterPro" id="IPR036188">
    <property type="entry name" value="FAD/NAD-bd_sf"/>
</dbReference>
<organism evidence="2 3">
    <name type="scientific">Planococcus koreensis</name>
    <dbReference type="NCBI Taxonomy" id="112331"/>
    <lineage>
        <taxon>Bacteria</taxon>
        <taxon>Bacillati</taxon>
        <taxon>Bacillota</taxon>
        <taxon>Bacilli</taxon>
        <taxon>Bacillales</taxon>
        <taxon>Caryophanaceae</taxon>
        <taxon>Planococcus</taxon>
    </lineage>
</organism>
<dbReference type="Pfam" id="PF01266">
    <property type="entry name" value="DAO"/>
    <property type="match status" value="1"/>
</dbReference>